<proteinExistence type="inferred from homology"/>
<dbReference type="GO" id="GO:0003729">
    <property type="term" value="F:mRNA binding"/>
    <property type="evidence" value="ECO:0007669"/>
    <property type="project" value="TreeGrafter"/>
</dbReference>
<evidence type="ECO:0000256" key="4">
    <source>
        <dbReference type="ARBA" id="ARBA00023242"/>
    </source>
</evidence>
<feature type="compositionally biased region" description="Gly residues" evidence="5">
    <location>
        <begin position="400"/>
        <end position="409"/>
    </location>
</feature>
<evidence type="ECO:0000256" key="1">
    <source>
        <dbReference type="ARBA" id="ARBA00004123"/>
    </source>
</evidence>
<dbReference type="InterPro" id="IPR035979">
    <property type="entry name" value="RBD_domain_sf"/>
</dbReference>
<feature type="compositionally biased region" description="Basic residues" evidence="5">
    <location>
        <begin position="249"/>
        <end position="258"/>
    </location>
</feature>
<evidence type="ECO:0000256" key="3">
    <source>
        <dbReference type="ARBA" id="ARBA00023161"/>
    </source>
</evidence>
<comment type="subcellular location">
    <subcellularLocation>
        <location evidence="1">Nucleus</location>
    </subcellularLocation>
</comment>
<feature type="compositionally biased region" description="Basic residues" evidence="5">
    <location>
        <begin position="167"/>
        <end position="177"/>
    </location>
</feature>
<dbReference type="Proteomes" id="UP001388673">
    <property type="component" value="Unassembled WGS sequence"/>
</dbReference>
<dbReference type="AlphaFoldDB" id="A0AAW0YX59"/>
<feature type="region of interest" description="Disordered" evidence="5">
    <location>
        <begin position="231"/>
        <end position="423"/>
    </location>
</feature>
<dbReference type="CDD" id="cd12455">
    <property type="entry name" value="RRM_like_Smg4_UPF3"/>
    <property type="match status" value="1"/>
</dbReference>
<dbReference type="SUPFAM" id="SSF54928">
    <property type="entry name" value="RNA-binding domain, RBD"/>
    <property type="match status" value="1"/>
</dbReference>
<evidence type="ECO:0000259" key="6">
    <source>
        <dbReference type="Pfam" id="PF03467"/>
    </source>
</evidence>
<evidence type="ECO:0000256" key="5">
    <source>
        <dbReference type="SAM" id="MobiDB-lite"/>
    </source>
</evidence>
<name>A0AAW0YX59_9TREE</name>
<evidence type="ECO:0000313" key="7">
    <source>
        <dbReference type="EMBL" id="KAK8849654.1"/>
    </source>
</evidence>
<dbReference type="GO" id="GO:0000184">
    <property type="term" value="P:nuclear-transcribed mRNA catabolic process, nonsense-mediated decay"/>
    <property type="evidence" value="ECO:0007669"/>
    <property type="project" value="UniProtKB-KW"/>
</dbReference>
<dbReference type="PANTHER" id="PTHR13112:SF0">
    <property type="entry name" value="FI21285P1"/>
    <property type="match status" value="1"/>
</dbReference>
<feature type="compositionally biased region" description="Basic and acidic residues" evidence="5">
    <location>
        <begin position="259"/>
        <end position="271"/>
    </location>
</feature>
<protein>
    <recommendedName>
        <fullName evidence="6">UPF3 domain-containing protein</fullName>
    </recommendedName>
</protein>
<dbReference type="InterPro" id="IPR012677">
    <property type="entry name" value="Nucleotide-bd_a/b_plait_sf"/>
</dbReference>
<accession>A0AAW0YX59</accession>
<dbReference type="GO" id="GO:0005737">
    <property type="term" value="C:cytoplasm"/>
    <property type="evidence" value="ECO:0007669"/>
    <property type="project" value="TreeGrafter"/>
</dbReference>
<keyword evidence="4" id="KW-0539">Nucleus</keyword>
<keyword evidence="8" id="KW-1185">Reference proteome</keyword>
<comment type="caution">
    <text evidence="7">The sequence shown here is derived from an EMBL/GenBank/DDBJ whole genome shotgun (WGS) entry which is preliminary data.</text>
</comment>
<evidence type="ECO:0000256" key="2">
    <source>
        <dbReference type="ARBA" id="ARBA00005991"/>
    </source>
</evidence>
<reference evidence="7 8" key="1">
    <citation type="journal article" date="2024" name="bioRxiv">
        <title>Comparative genomics of Cryptococcus and Kwoniella reveals pathogenesis evolution and contrasting karyotype dynamics via intercentromeric recombination or chromosome fusion.</title>
        <authorList>
            <person name="Coelho M.A."/>
            <person name="David-Palma M."/>
            <person name="Shea T."/>
            <person name="Bowers K."/>
            <person name="McGinley-Smith S."/>
            <person name="Mohammad A.W."/>
            <person name="Gnirke A."/>
            <person name="Yurkov A.M."/>
            <person name="Nowrousian M."/>
            <person name="Sun S."/>
            <person name="Cuomo C.A."/>
            <person name="Heitman J."/>
        </authorList>
    </citation>
    <scope>NUCLEOTIDE SEQUENCE [LARGE SCALE GENOMIC DNA]</scope>
    <source>
        <strain evidence="7 8">CBS 13917</strain>
    </source>
</reference>
<sequence>MATSSSSTAAARNKLVIRRLPPTLPEDIFWRSVSAWITDETCLWKRYVKGKTSDGSYGSHSVHSRAYVLMANPEALVNFHRGFDGHVFKSKTGAEFQAVVEYAPVQKTPYKAKVKADARQATIDEDPDYLSYIESLNAPPTKPVLEVSVPQPQPTITPLIEYLRAHAKSGSKGKGKGASKSAQSSSIATESARRTAALASVQAAASKRTTQANTGPIMVAGKGREVVIATASGPSVPEPGQAGGDKGKRGGRGKKKGAKDKEKDNSNDKDQTPTGHSVGGQQKPQAGKATSQANSSGQRGSKPSLSGGQTQRTQSPAGGKTDGVGPAGRGSGKGAAGGVAGGGSGGRGRGGGAGRGRGGGGDSGGGKDRSGRGQVMEILARNVDGEGATKGGRGGRRGGGRGGGGGGGTEISDVGAATARIDV</sequence>
<feature type="region of interest" description="Disordered" evidence="5">
    <location>
        <begin position="167"/>
        <end position="189"/>
    </location>
</feature>
<dbReference type="KEGG" id="kne:92182247"/>
<dbReference type="GO" id="GO:0005730">
    <property type="term" value="C:nucleolus"/>
    <property type="evidence" value="ECO:0007669"/>
    <property type="project" value="TreeGrafter"/>
</dbReference>
<feature type="domain" description="UPF3" evidence="6">
    <location>
        <begin position="12"/>
        <end position="166"/>
    </location>
</feature>
<evidence type="ECO:0000313" key="8">
    <source>
        <dbReference type="Proteomes" id="UP001388673"/>
    </source>
</evidence>
<dbReference type="EMBL" id="JBCAWK010000009">
    <property type="protein sequence ID" value="KAK8849654.1"/>
    <property type="molecule type" value="Genomic_DNA"/>
</dbReference>
<feature type="compositionally biased region" description="Gly residues" evidence="5">
    <location>
        <begin position="320"/>
        <end position="364"/>
    </location>
</feature>
<dbReference type="Gene3D" id="3.30.70.330">
    <property type="match status" value="1"/>
</dbReference>
<dbReference type="RefSeq" id="XP_066801542.1">
    <property type="nucleotide sequence ID" value="XM_066948083.1"/>
</dbReference>
<dbReference type="PANTHER" id="PTHR13112">
    <property type="entry name" value="UPF3 REGULATOR OF NONSENSE TRANSCRIPTS-LIKE PROTEIN"/>
    <property type="match status" value="1"/>
</dbReference>
<dbReference type="GO" id="GO:0045727">
    <property type="term" value="P:positive regulation of translation"/>
    <property type="evidence" value="ECO:0007669"/>
    <property type="project" value="TreeGrafter"/>
</dbReference>
<keyword evidence="3" id="KW-0866">Nonsense-mediated mRNA decay</keyword>
<comment type="similarity">
    <text evidence="2">Belongs to the RENT3 family.</text>
</comment>
<dbReference type="InterPro" id="IPR005120">
    <property type="entry name" value="UPF3_dom"/>
</dbReference>
<gene>
    <name evidence="7" type="ORF">IAR55_004989</name>
</gene>
<feature type="compositionally biased region" description="Polar residues" evidence="5">
    <location>
        <begin position="272"/>
        <end position="316"/>
    </location>
</feature>
<organism evidence="7 8">
    <name type="scientific">Kwoniella newhampshirensis</name>
    <dbReference type="NCBI Taxonomy" id="1651941"/>
    <lineage>
        <taxon>Eukaryota</taxon>
        <taxon>Fungi</taxon>
        <taxon>Dikarya</taxon>
        <taxon>Basidiomycota</taxon>
        <taxon>Agaricomycotina</taxon>
        <taxon>Tremellomycetes</taxon>
        <taxon>Tremellales</taxon>
        <taxon>Cryptococcaceae</taxon>
        <taxon>Kwoniella</taxon>
    </lineage>
</organism>
<dbReference type="InterPro" id="IPR039722">
    <property type="entry name" value="Upf3"/>
</dbReference>
<feature type="compositionally biased region" description="Low complexity" evidence="5">
    <location>
        <begin position="178"/>
        <end position="189"/>
    </location>
</feature>
<dbReference type="GeneID" id="92182247"/>
<dbReference type="Pfam" id="PF03467">
    <property type="entry name" value="Smg4_UPF3"/>
    <property type="match status" value="1"/>
</dbReference>